<protein>
    <submittedName>
        <fullName evidence="1">Uncharacterized protein</fullName>
    </submittedName>
</protein>
<accession>A0ACC3DSZ0</accession>
<organism evidence="1 2">
    <name type="scientific">Coniosporium uncinatum</name>
    <dbReference type="NCBI Taxonomy" id="93489"/>
    <lineage>
        <taxon>Eukaryota</taxon>
        <taxon>Fungi</taxon>
        <taxon>Dikarya</taxon>
        <taxon>Ascomycota</taxon>
        <taxon>Pezizomycotina</taxon>
        <taxon>Dothideomycetes</taxon>
        <taxon>Dothideomycetes incertae sedis</taxon>
        <taxon>Coniosporium</taxon>
    </lineage>
</organism>
<dbReference type="Proteomes" id="UP001186974">
    <property type="component" value="Unassembled WGS sequence"/>
</dbReference>
<comment type="caution">
    <text evidence="1">The sequence shown here is derived from an EMBL/GenBank/DDBJ whole genome shotgun (WGS) entry which is preliminary data.</text>
</comment>
<evidence type="ECO:0000313" key="2">
    <source>
        <dbReference type="Proteomes" id="UP001186974"/>
    </source>
</evidence>
<reference evidence="1" key="1">
    <citation type="submission" date="2024-09" db="EMBL/GenBank/DDBJ databases">
        <title>Black Yeasts Isolated from many extreme environments.</title>
        <authorList>
            <person name="Coleine C."/>
            <person name="Stajich J.E."/>
            <person name="Selbmann L."/>
        </authorList>
    </citation>
    <scope>NUCLEOTIDE SEQUENCE</scope>
    <source>
        <strain evidence="1">CCFEE 5737</strain>
    </source>
</reference>
<dbReference type="EMBL" id="JAWDJW010000936">
    <property type="protein sequence ID" value="KAK3079763.1"/>
    <property type="molecule type" value="Genomic_DNA"/>
</dbReference>
<keyword evidence="2" id="KW-1185">Reference proteome</keyword>
<sequence length="184" mass="20425">MVDSAGKAKTNGHAADDDSEEDADEEEEDEEEGHGSITWTSSIGKLNRHVQMYLGIRQLMSGISPDHPFLVAQQSRTMRLRNTISLDLGAALKQAASAGEPGKARVMNIVGFSALFDIEYSGDHEEIKVSRERAEATWKAAMTYEELLRLNRAFLRSEIDATPTMASFITNLVRLHEYGTYTES</sequence>
<gene>
    <name evidence="1" type="ORF">LTS18_003967</name>
</gene>
<evidence type="ECO:0000313" key="1">
    <source>
        <dbReference type="EMBL" id="KAK3079763.1"/>
    </source>
</evidence>
<proteinExistence type="predicted"/>
<name>A0ACC3DSZ0_9PEZI</name>